<dbReference type="Gene3D" id="3.40.50.1460">
    <property type="match status" value="1"/>
</dbReference>
<name>A0AAV2TR61_CALDB</name>
<proteinExistence type="inferred from homology"/>
<dbReference type="InterPro" id="IPR001096">
    <property type="entry name" value="Peptidase_C13"/>
</dbReference>
<dbReference type="PANTHER" id="PTHR12000">
    <property type="entry name" value="HEMOGLOBINASE FAMILY MEMBER"/>
    <property type="match status" value="1"/>
</dbReference>
<comment type="similarity">
    <text evidence="1">Belongs to the peptidase C13 family.</text>
</comment>
<feature type="region of interest" description="Disordered" evidence="2">
    <location>
        <begin position="230"/>
        <end position="256"/>
    </location>
</feature>
<comment type="caution">
    <text evidence="3">The sequence shown here is derived from an EMBL/GenBank/DDBJ whole genome shotgun (WGS) entry which is preliminary data.</text>
</comment>
<reference evidence="3" key="1">
    <citation type="submission" date="2024-06" db="EMBL/GenBank/DDBJ databases">
        <authorList>
            <person name="Liu X."/>
            <person name="Lenzi L."/>
            <person name="Haldenby T S."/>
            <person name="Uol C."/>
        </authorList>
    </citation>
    <scope>NUCLEOTIDE SEQUENCE</scope>
</reference>
<evidence type="ECO:0000256" key="1">
    <source>
        <dbReference type="ARBA" id="ARBA00009941"/>
    </source>
</evidence>
<dbReference type="GO" id="GO:0006624">
    <property type="term" value="P:vacuolar protein processing"/>
    <property type="evidence" value="ECO:0007669"/>
    <property type="project" value="TreeGrafter"/>
</dbReference>
<feature type="compositionally biased region" description="Acidic residues" evidence="2">
    <location>
        <begin position="237"/>
        <end position="250"/>
    </location>
</feature>
<organism evidence="3 4">
    <name type="scientific">Calicophoron daubneyi</name>
    <name type="common">Rumen fluke</name>
    <name type="synonym">Paramphistomum daubneyi</name>
    <dbReference type="NCBI Taxonomy" id="300641"/>
    <lineage>
        <taxon>Eukaryota</taxon>
        <taxon>Metazoa</taxon>
        <taxon>Spiralia</taxon>
        <taxon>Lophotrochozoa</taxon>
        <taxon>Platyhelminthes</taxon>
        <taxon>Trematoda</taxon>
        <taxon>Digenea</taxon>
        <taxon>Plagiorchiida</taxon>
        <taxon>Pronocephalata</taxon>
        <taxon>Paramphistomoidea</taxon>
        <taxon>Paramphistomidae</taxon>
        <taxon>Calicophoron</taxon>
    </lineage>
</organism>
<evidence type="ECO:0000313" key="3">
    <source>
        <dbReference type="EMBL" id="CAL5138828.1"/>
    </source>
</evidence>
<gene>
    <name evidence="3" type="ORF">CDAUBV1_LOCUS13694</name>
</gene>
<dbReference type="PRINTS" id="PR00776">
    <property type="entry name" value="HEMOGLOBNASE"/>
</dbReference>
<dbReference type="Proteomes" id="UP001497525">
    <property type="component" value="Unassembled WGS sequence"/>
</dbReference>
<dbReference type="Pfam" id="PF01650">
    <property type="entry name" value="Peptidase_C13"/>
    <property type="match status" value="1"/>
</dbReference>
<dbReference type="GO" id="GO:0051603">
    <property type="term" value="P:proteolysis involved in protein catabolic process"/>
    <property type="evidence" value="ECO:0007669"/>
    <property type="project" value="TreeGrafter"/>
</dbReference>
<dbReference type="GO" id="GO:0005773">
    <property type="term" value="C:vacuole"/>
    <property type="evidence" value="ECO:0007669"/>
    <property type="project" value="GOC"/>
</dbReference>
<dbReference type="EMBL" id="CAXLJL010000534">
    <property type="protein sequence ID" value="CAL5138828.1"/>
    <property type="molecule type" value="Genomic_DNA"/>
</dbReference>
<sequence>MDDYRHQPKPIYYTFQASVAHAFQLLHRKGIPKKKLITMMPNDVVKSYHNPRRGKLVNNLNCTDYYRGMNVDYQKKDVTPDMVENILKNVTVPKKLKMKLLGSGPADNVFIYLVGQGTEDFITFPDSKLSGVRLENLLKNLSDGNRYNKMLIFADVCEAEPMIAKAVEGLRNVILMASSRKTNCSTEIFFDKKIGVHVADEFSHHWMTIIEESMKDDSLVEFFSKSGADRNRRSLRDEEEEEEEQDEEDDKGCKEKGKEVQIVIPYQPYIANRNQYMNYPPYAAKNPYFPGTYGEQQKYLFN</sequence>
<dbReference type="AlphaFoldDB" id="A0AAV2TR61"/>
<accession>A0AAV2TR61</accession>
<evidence type="ECO:0008006" key="5">
    <source>
        <dbReference type="Google" id="ProtNLM"/>
    </source>
</evidence>
<evidence type="ECO:0000256" key="2">
    <source>
        <dbReference type="SAM" id="MobiDB-lite"/>
    </source>
</evidence>
<evidence type="ECO:0000313" key="4">
    <source>
        <dbReference type="Proteomes" id="UP001497525"/>
    </source>
</evidence>
<protein>
    <recommendedName>
        <fullName evidence="5">Legumain</fullName>
    </recommendedName>
</protein>
<dbReference type="GO" id="GO:0004197">
    <property type="term" value="F:cysteine-type endopeptidase activity"/>
    <property type="evidence" value="ECO:0007669"/>
    <property type="project" value="TreeGrafter"/>
</dbReference>
<dbReference type="PANTHER" id="PTHR12000:SF42">
    <property type="entry name" value="LEGUMAIN"/>
    <property type="match status" value="1"/>
</dbReference>